<keyword evidence="1" id="KW-0808">Transferase</keyword>
<dbReference type="PANTHER" id="PTHR43792">
    <property type="entry name" value="GNAT FAMILY, PUTATIVE (AFU_ORTHOLOGUE AFUA_3G00765)-RELATED-RELATED"/>
    <property type="match status" value="1"/>
</dbReference>
<organism evidence="5 6">
    <name type="scientific">Kribbella orskensis</name>
    <dbReference type="NCBI Taxonomy" id="2512216"/>
    <lineage>
        <taxon>Bacteria</taxon>
        <taxon>Bacillati</taxon>
        <taxon>Actinomycetota</taxon>
        <taxon>Actinomycetes</taxon>
        <taxon>Propionibacteriales</taxon>
        <taxon>Kribbellaceae</taxon>
        <taxon>Kribbella</taxon>
    </lineage>
</organism>
<dbReference type="SUPFAM" id="SSF55729">
    <property type="entry name" value="Acyl-CoA N-acyltransferases (Nat)"/>
    <property type="match status" value="1"/>
</dbReference>
<proteinExistence type="inferred from homology"/>
<reference evidence="5 6" key="1">
    <citation type="journal article" date="2015" name="Stand. Genomic Sci.">
        <title>Genomic Encyclopedia of Bacterial and Archaeal Type Strains, Phase III: the genomes of soil and plant-associated and newly described type strains.</title>
        <authorList>
            <person name="Whitman W.B."/>
            <person name="Woyke T."/>
            <person name="Klenk H.P."/>
            <person name="Zhou Y."/>
            <person name="Lilburn T.G."/>
            <person name="Beck B.J."/>
            <person name="De Vos P."/>
            <person name="Vandamme P."/>
            <person name="Eisen J.A."/>
            <person name="Garrity G."/>
            <person name="Hugenholtz P."/>
            <person name="Kyrpides N.C."/>
        </authorList>
    </citation>
    <scope>NUCLEOTIDE SEQUENCE [LARGE SCALE GENOMIC DNA]</scope>
    <source>
        <strain evidence="5 6">VKM Ac-2538</strain>
    </source>
</reference>
<dbReference type="Proteomes" id="UP000295818">
    <property type="component" value="Unassembled WGS sequence"/>
</dbReference>
<gene>
    <name evidence="5" type="ORF">EV644_14016</name>
</gene>
<keyword evidence="2" id="KW-0012">Acyltransferase</keyword>
<name>A0ABY2B6P9_9ACTN</name>
<evidence type="ECO:0000313" key="6">
    <source>
        <dbReference type="Proteomes" id="UP000295818"/>
    </source>
</evidence>
<dbReference type="InterPro" id="IPR000182">
    <property type="entry name" value="GNAT_dom"/>
</dbReference>
<protein>
    <submittedName>
        <fullName evidence="5">Ribosomal-protein-alanine N-acetyltransferase</fullName>
    </submittedName>
</protein>
<sequence length="186" mass="20630">MTLERSLTSDVLLRVATLDDAAGFAAAQVRNRDHLAPWEPVRSEAWFTEAGQKERFQAQLERHKNGQVVPWLMISGDRVVGAMTLTDIVPGPFRSTSLGYWVDVELLGRGLATKAVQAVAELADTELRLHRIEASTLVENVASQRVLEKCGFVQIGSAPDYLHIAGAWRDCHLFQRILNTRAPGEI</sequence>
<evidence type="ECO:0000256" key="2">
    <source>
        <dbReference type="ARBA" id="ARBA00023315"/>
    </source>
</evidence>
<keyword evidence="6" id="KW-1185">Reference proteome</keyword>
<comment type="similarity">
    <text evidence="3">Belongs to the acetyltransferase family. RimJ subfamily.</text>
</comment>
<evidence type="ECO:0000256" key="3">
    <source>
        <dbReference type="ARBA" id="ARBA00038502"/>
    </source>
</evidence>
<comment type="caution">
    <text evidence="5">The sequence shown here is derived from an EMBL/GenBank/DDBJ whole genome shotgun (WGS) entry which is preliminary data.</text>
</comment>
<evidence type="ECO:0000259" key="4">
    <source>
        <dbReference type="PROSITE" id="PS51186"/>
    </source>
</evidence>
<dbReference type="EMBL" id="SLWM01000040">
    <property type="protein sequence ID" value="TCO09460.1"/>
    <property type="molecule type" value="Genomic_DNA"/>
</dbReference>
<evidence type="ECO:0000256" key="1">
    <source>
        <dbReference type="ARBA" id="ARBA00022679"/>
    </source>
</evidence>
<dbReference type="InterPro" id="IPR051531">
    <property type="entry name" value="N-acetyltransferase"/>
</dbReference>
<dbReference type="Pfam" id="PF13302">
    <property type="entry name" value="Acetyltransf_3"/>
    <property type="match status" value="1"/>
</dbReference>
<dbReference type="PANTHER" id="PTHR43792:SF8">
    <property type="entry name" value="[RIBOSOMAL PROTEIN US5]-ALANINE N-ACETYLTRANSFERASE"/>
    <property type="match status" value="1"/>
</dbReference>
<feature type="domain" description="N-acetyltransferase" evidence="4">
    <location>
        <begin position="11"/>
        <end position="175"/>
    </location>
</feature>
<dbReference type="RefSeq" id="WP_132197169.1">
    <property type="nucleotide sequence ID" value="NZ_SLWM01000040.1"/>
</dbReference>
<accession>A0ABY2B6P9</accession>
<evidence type="ECO:0000313" key="5">
    <source>
        <dbReference type="EMBL" id="TCO09460.1"/>
    </source>
</evidence>
<dbReference type="Gene3D" id="3.40.630.30">
    <property type="match status" value="1"/>
</dbReference>
<dbReference type="PROSITE" id="PS51186">
    <property type="entry name" value="GNAT"/>
    <property type="match status" value="1"/>
</dbReference>
<dbReference type="InterPro" id="IPR016181">
    <property type="entry name" value="Acyl_CoA_acyltransferase"/>
</dbReference>